<protein>
    <submittedName>
        <fullName evidence="1">Uncharacterized protein</fullName>
    </submittedName>
</protein>
<evidence type="ECO:0000313" key="1">
    <source>
        <dbReference type="EMBL" id="JAD41177.1"/>
    </source>
</evidence>
<accession>A0A0A9A2B0</accession>
<proteinExistence type="predicted"/>
<dbReference type="EMBL" id="GBRH01256718">
    <property type="protein sequence ID" value="JAD41177.1"/>
    <property type="molecule type" value="Transcribed_RNA"/>
</dbReference>
<organism evidence="1">
    <name type="scientific">Arundo donax</name>
    <name type="common">Giant reed</name>
    <name type="synonym">Donax arundinaceus</name>
    <dbReference type="NCBI Taxonomy" id="35708"/>
    <lineage>
        <taxon>Eukaryota</taxon>
        <taxon>Viridiplantae</taxon>
        <taxon>Streptophyta</taxon>
        <taxon>Embryophyta</taxon>
        <taxon>Tracheophyta</taxon>
        <taxon>Spermatophyta</taxon>
        <taxon>Magnoliopsida</taxon>
        <taxon>Liliopsida</taxon>
        <taxon>Poales</taxon>
        <taxon>Poaceae</taxon>
        <taxon>PACMAD clade</taxon>
        <taxon>Arundinoideae</taxon>
        <taxon>Arundineae</taxon>
        <taxon>Arundo</taxon>
    </lineage>
</organism>
<reference evidence="1" key="1">
    <citation type="submission" date="2014-09" db="EMBL/GenBank/DDBJ databases">
        <authorList>
            <person name="Magalhaes I.L.F."/>
            <person name="Oliveira U."/>
            <person name="Santos F.R."/>
            <person name="Vidigal T.H.D.A."/>
            <person name="Brescovit A.D."/>
            <person name="Santos A.J."/>
        </authorList>
    </citation>
    <scope>NUCLEOTIDE SEQUENCE</scope>
    <source>
        <tissue evidence="1">Shoot tissue taken approximately 20 cm above the soil surface</tissue>
    </source>
</reference>
<reference evidence="1" key="2">
    <citation type="journal article" date="2015" name="Data Brief">
        <title>Shoot transcriptome of the giant reed, Arundo donax.</title>
        <authorList>
            <person name="Barrero R.A."/>
            <person name="Guerrero F.D."/>
            <person name="Moolhuijzen P."/>
            <person name="Goolsby J.A."/>
            <person name="Tidwell J."/>
            <person name="Bellgard S.E."/>
            <person name="Bellgard M.I."/>
        </authorList>
    </citation>
    <scope>NUCLEOTIDE SEQUENCE</scope>
    <source>
        <tissue evidence="1">Shoot tissue taken approximately 20 cm above the soil surface</tissue>
    </source>
</reference>
<dbReference type="AlphaFoldDB" id="A0A0A9A2B0"/>
<name>A0A0A9A2B0_ARUDO</name>
<sequence length="59" mass="6683">METSGCVSDHHVLQLSWILRHLMRPGSSPNRAAAGWGEPLQRARRRAARGQRWLAFMAT</sequence>